<feature type="signal peptide" evidence="7">
    <location>
        <begin position="1"/>
        <end position="20"/>
    </location>
</feature>
<dbReference type="PANTHER" id="PTHR45953">
    <property type="entry name" value="IDURONATE 2-SULFATASE"/>
    <property type="match status" value="1"/>
</dbReference>
<dbReference type="InterPro" id="IPR000917">
    <property type="entry name" value="Sulfatase_N"/>
</dbReference>
<reference evidence="10" key="1">
    <citation type="journal article" date="2019" name="Int. J. Syst. Evol. Microbiol.">
        <title>The Global Catalogue of Microorganisms (GCM) 10K type strain sequencing project: providing services to taxonomists for standard genome sequencing and annotation.</title>
        <authorList>
            <consortium name="The Broad Institute Genomics Platform"/>
            <consortium name="The Broad Institute Genome Sequencing Center for Infectious Disease"/>
            <person name="Wu L."/>
            <person name="Ma J."/>
        </authorList>
    </citation>
    <scope>NUCLEOTIDE SEQUENCE [LARGE SCALE GENOMIC DNA]</scope>
    <source>
        <strain evidence="10">CCUG 57942</strain>
    </source>
</reference>
<dbReference type="PANTHER" id="PTHR45953:SF1">
    <property type="entry name" value="IDURONATE 2-SULFATASE"/>
    <property type="match status" value="1"/>
</dbReference>
<evidence type="ECO:0000256" key="7">
    <source>
        <dbReference type="SAM" id="SignalP"/>
    </source>
</evidence>
<dbReference type="Pfam" id="PF00884">
    <property type="entry name" value="Sulfatase"/>
    <property type="match status" value="1"/>
</dbReference>
<dbReference type="SUPFAM" id="SSF53649">
    <property type="entry name" value="Alkaline phosphatase-like"/>
    <property type="match status" value="1"/>
</dbReference>
<gene>
    <name evidence="9" type="ORF">ACFSW8_02845</name>
</gene>
<keyword evidence="6" id="KW-0106">Calcium</keyword>
<organism evidence="9 10">
    <name type="scientific">Rubritalea tangerina</name>
    <dbReference type="NCBI Taxonomy" id="430798"/>
    <lineage>
        <taxon>Bacteria</taxon>
        <taxon>Pseudomonadati</taxon>
        <taxon>Verrucomicrobiota</taxon>
        <taxon>Verrucomicrobiia</taxon>
        <taxon>Verrucomicrobiales</taxon>
        <taxon>Rubritaleaceae</taxon>
        <taxon>Rubritalea</taxon>
    </lineage>
</organism>
<dbReference type="RefSeq" id="WP_377089008.1">
    <property type="nucleotide sequence ID" value="NZ_JBHSJL010000014.1"/>
</dbReference>
<evidence type="ECO:0000313" key="10">
    <source>
        <dbReference type="Proteomes" id="UP001597389"/>
    </source>
</evidence>
<keyword evidence="10" id="KW-1185">Reference proteome</keyword>
<dbReference type="EMBL" id="JBHUJB010000013">
    <property type="protein sequence ID" value="MFD2157831.1"/>
    <property type="molecule type" value="Genomic_DNA"/>
</dbReference>
<dbReference type="InterPro" id="IPR035874">
    <property type="entry name" value="IDS"/>
</dbReference>
<evidence type="ECO:0000256" key="2">
    <source>
        <dbReference type="ARBA" id="ARBA00008779"/>
    </source>
</evidence>
<keyword evidence="3" id="KW-0479">Metal-binding</keyword>
<comment type="similarity">
    <text evidence="2">Belongs to the sulfatase family.</text>
</comment>
<evidence type="ECO:0000256" key="5">
    <source>
        <dbReference type="ARBA" id="ARBA00022801"/>
    </source>
</evidence>
<evidence type="ECO:0000256" key="4">
    <source>
        <dbReference type="ARBA" id="ARBA00022729"/>
    </source>
</evidence>
<comment type="caution">
    <text evidence="9">The sequence shown here is derived from an EMBL/GenBank/DDBJ whole genome shotgun (WGS) entry which is preliminary data.</text>
</comment>
<feature type="domain" description="Sulfatase N-terminal" evidence="8">
    <location>
        <begin position="27"/>
        <end position="378"/>
    </location>
</feature>
<dbReference type="Gene3D" id="3.40.720.10">
    <property type="entry name" value="Alkaline Phosphatase, subunit A"/>
    <property type="match status" value="1"/>
</dbReference>
<name>A0ABW4Z8G1_9BACT</name>
<comment type="cofactor">
    <cofactor evidence="1">
        <name>Ca(2+)</name>
        <dbReference type="ChEBI" id="CHEBI:29108"/>
    </cofactor>
</comment>
<evidence type="ECO:0000256" key="6">
    <source>
        <dbReference type="ARBA" id="ARBA00022837"/>
    </source>
</evidence>
<feature type="chain" id="PRO_5045143784" evidence="7">
    <location>
        <begin position="21"/>
        <end position="571"/>
    </location>
</feature>
<evidence type="ECO:0000256" key="1">
    <source>
        <dbReference type="ARBA" id="ARBA00001913"/>
    </source>
</evidence>
<proteinExistence type="inferred from homology"/>
<accession>A0ABW4Z8G1</accession>
<keyword evidence="4 7" id="KW-0732">Signal</keyword>
<evidence type="ECO:0000313" key="9">
    <source>
        <dbReference type="EMBL" id="MFD2157831.1"/>
    </source>
</evidence>
<dbReference type="InterPro" id="IPR017850">
    <property type="entry name" value="Alkaline_phosphatase_core_sf"/>
</dbReference>
<dbReference type="CDD" id="cd16030">
    <property type="entry name" value="iduronate-2-sulfatase"/>
    <property type="match status" value="1"/>
</dbReference>
<sequence length="571" mass="64243">MKQKLLMLALAALTLSPSIAHSEHPKPNVLFIAIDDLNDWIGCLGGHPQTITPNFDRLAKSGQLYSNAHCSAASCNPSRSSLMLGVSPHTSGIYSNGQKMREVLPDTTLMPKHFSNNGYWSGGSGKLLHYFIDANSWDAYFPKKETENPFPRTLYPETRPLSLPRAGAWQYKETDWGGLDATDQEFGGDFLVSNWISKHLKKQHDKPFFLACGIYRPHEPWFVPQKYFDKFPLESIKLPLGYKKNDLDDLPPSGKKMGPNRYFKHILAHKQWKQGIQGYLASINFADAMLGRVLDALESGPNKDNTIVVLWSDHGWHLGEKQHWQKYTGWRASTRVPLMIRVPKGCSTALPHGTKAGTVYKHPVSLLSLYNTLNELCGLPAHGTDSISLVPTLKSQAQQFESALTFLDHRGSVAVSGTDWRYIRYQNGDHELYHIPTDPHEWNNLASSPQHAKHIKRLAATIPTKLAEYVPPSHDALPALEWVAHSDSSKLPKPAFDGPNYQLVFMNKTHASRKVYSLEKDGSLKFQTTIKAGQKHTLRAESGSYWIIMSMQKKQLGYFKILDRNAKAVIK</sequence>
<evidence type="ECO:0000259" key="8">
    <source>
        <dbReference type="Pfam" id="PF00884"/>
    </source>
</evidence>
<dbReference type="Proteomes" id="UP001597389">
    <property type="component" value="Unassembled WGS sequence"/>
</dbReference>
<keyword evidence="5" id="KW-0378">Hydrolase</keyword>
<evidence type="ECO:0000256" key="3">
    <source>
        <dbReference type="ARBA" id="ARBA00022723"/>
    </source>
</evidence>
<protein>
    <submittedName>
        <fullName evidence="9">Sulfatase</fullName>
    </submittedName>
</protein>